<accession>A0A6P7ZEP0</accession>
<dbReference type="GeneID" id="115481343"/>
<feature type="disulfide bond" evidence="32">
    <location>
        <begin position="1322"/>
        <end position="1334"/>
    </location>
</feature>
<dbReference type="FunFam" id="2.60.40.10:FF:000416">
    <property type="entry name" value="Sortilin related receptor 1"/>
    <property type="match status" value="1"/>
</dbReference>
<keyword evidence="17" id="KW-0165">Cleavage on pair of basic residues</keyword>
<proteinExistence type="inferred from homology"/>
<feature type="disulfide bond" evidence="32">
    <location>
        <begin position="1483"/>
        <end position="1498"/>
    </location>
</feature>
<evidence type="ECO:0000256" key="18">
    <source>
        <dbReference type="ARBA" id="ARBA00022692"/>
    </source>
</evidence>
<feature type="disulfide bond" evidence="32">
    <location>
        <begin position="1253"/>
        <end position="1268"/>
    </location>
</feature>
<dbReference type="OrthoDB" id="443634at2759"/>
<evidence type="ECO:0000256" key="30">
    <source>
        <dbReference type="ARBA" id="ARBA00029896"/>
    </source>
</evidence>
<dbReference type="SUPFAM" id="SSF49265">
    <property type="entry name" value="Fibronectin type III"/>
    <property type="match status" value="3"/>
</dbReference>
<evidence type="ECO:0000256" key="12">
    <source>
        <dbReference type="ARBA" id="ARBA00022475"/>
    </source>
</evidence>
<dbReference type="GO" id="GO:0006622">
    <property type="term" value="P:protein targeting to lysosome"/>
    <property type="evidence" value="ECO:0007669"/>
    <property type="project" value="TreeGrafter"/>
</dbReference>
<feature type="repeat" description="LDL-receptor class B" evidence="33">
    <location>
        <begin position="841"/>
        <end position="884"/>
    </location>
</feature>
<dbReference type="FunFam" id="4.10.400.10:FF:000030">
    <property type="entry name" value="Sortilin related receptor 1"/>
    <property type="match status" value="1"/>
</dbReference>
<evidence type="ECO:0000313" key="37">
    <source>
        <dbReference type="Proteomes" id="UP000515156"/>
    </source>
</evidence>
<dbReference type="Proteomes" id="UP000515156">
    <property type="component" value="Chromosome 12"/>
</dbReference>
<feature type="disulfide bond" evidence="32">
    <location>
        <begin position="1341"/>
        <end position="1356"/>
    </location>
</feature>
<evidence type="ECO:0000256" key="7">
    <source>
        <dbReference type="ARBA" id="ARBA00004545"/>
    </source>
</evidence>
<dbReference type="FunCoup" id="A0A6P7ZEP0">
    <property type="interactions" value="1313"/>
</dbReference>
<dbReference type="Pfam" id="PF15902">
    <property type="entry name" value="Sortilin-Vps10"/>
    <property type="match status" value="1"/>
</dbReference>
<dbReference type="InterPro" id="IPR011042">
    <property type="entry name" value="6-blade_b-propeller_TolB-like"/>
</dbReference>
<dbReference type="FunFam" id="4.10.400.10:FF:000006">
    <property type="entry name" value="Putative low-density lipoprotein receptor"/>
    <property type="match status" value="1"/>
</dbReference>
<feature type="disulfide bond" evidence="32">
    <location>
        <begin position="1135"/>
        <end position="1150"/>
    </location>
</feature>
<dbReference type="GO" id="GO:0030658">
    <property type="term" value="C:transport vesicle membrane"/>
    <property type="evidence" value="ECO:0007669"/>
    <property type="project" value="UniProtKB-SubCell"/>
</dbReference>
<dbReference type="CTD" id="6653"/>
<dbReference type="GO" id="GO:0005789">
    <property type="term" value="C:endoplasmic reticulum membrane"/>
    <property type="evidence" value="ECO:0007669"/>
    <property type="project" value="UniProtKB-SubCell"/>
</dbReference>
<feature type="disulfide bond" evidence="32">
    <location>
        <begin position="1385"/>
        <end position="1400"/>
    </location>
</feature>
<dbReference type="InterPro" id="IPR057841">
    <property type="entry name" value="FN3_SORL1"/>
</dbReference>
<dbReference type="Pfam" id="PF25814">
    <property type="entry name" value="fn3_SORL1"/>
    <property type="match status" value="1"/>
</dbReference>
<dbReference type="Gene3D" id="2.10.70.80">
    <property type="match status" value="1"/>
</dbReference>
<comment type="subcellular location">
    <subcellularLocation>
        <location evidence="4">Cell membrane</location>
        <topology evidence="4">Single-pass type I membrane protein</topology>
    </subcellularLocation>
    <subcellularLocation>
        <location evidence="3">Cytoplasmic vesicle</location>
        <location evidence="3">Secretory vesicle membrane</location>
        <topology evidence="3">Single-pass type I membrane protein</topology>
    </subcellularLocation>
    <subcellularLocation>
        <location evidence="2">Early endosome membrane</location>
        <topology evidence="2">Single-pass type I membrane protein</topology>
    </subcellularLocation>
    <subcellularLocation>
        <location evidence="1">Endoplasmic reticulum membrane</location>
        <topology evidence="1">Single-pass type I membrane protein</topology>
    </subcellularLocation>
    <subcellularLocation>
        <location evidence="7">Endosome</location>
        <location evidence="7">Multivesicular body membrane</location>
        <topology evidence="7">Single-pass type I membrane protein</topology>
    </subcellularLocation>
    <subcellularLocation>
        <location evidence="5">Golgi apparatus</location>
        <location evidence="5">trans-Golgi network membrane</location>
        <topology evidence="5">Single-pass type I membrane protein</topology>
    </subcellularLocation>
    <subcellularLocation>
        <location evidence="6">Recycling endosome membrane</location>
        <topology evidence="6">Single-pass type I membrane protein</topology>
    </subcellularLocation>
    <subcellularLocation>
        <location evidence="8">Secreted</location>
    </subcellularLocation>
</comment>
<feature type="disulfide bond" evidence="32">
    <location>
        <begin position="1433"/>
        <end position="1448"/>
    </location>
</feature>
<dbReference type="PRINTS" id="PR00261">
    <property type="entry name" value="LDLRECEPTOR"/>
</dbReference>
<dbReference type="FunFam" id="4.10.400.10:FF:000060">
    <property type="entry name" value="Sortilin related receptor 1"/>
    <property type="match status" value="1"/>
</dbReference>
<sequence length="2201" mass="247294">MATGRRERRRLLPLALPVALLFLPPVCQAAGTLWLWGGESAGRPQDAGLKTLKVPDVGGVIRAKAAEGRRLRSPRSVVQPTEAMQLSGQVNLNDSNGQMSVHWAGEKSNVIVALTRDSLRASGGLNHNNVYLSTDYGKSFERISEKFTFGFGNTSGVAVNQFFHSPADNKRYIFVDANSPYLWISFDFCLSISGFSIPFRPTDLLLHSTNPNLVLGIDKSHPNKQLWKSEDFGQTWIMIQEHVQSFYWGVDPYDKLNTIYVERHEPMGFSTILRSTDFFQTRESQEIILEEVDDFQLREKYMFATKTVHLLGRQEKSSVQLWVSFNRRPMRAAQFMTKHPITEYYIADASEDQVFVCVSHSDNQTHLYISEAEGLKFSLSLENILYFSPGGVGSDTYVRIFAREATADFHRVEGVRGVYIATLINGTFGHGRNMRSVITFDKGGTWEFLQAPATSRYGEKINCEASKGCALHLSQRLSQLLSYQYLGRSILSKESAPGLIIATGSVGKNITNKTSVYVSSSAGARWREALIGSHYYSWGDHGGILVAVPQNIETNQLKYSTNEGETWKTFNFSDKEIYVYELLTEPGEKSTVFTIFGGYIHKQSHSWLILQINSSAVLGVACTESDYKLWSPSDERGNECLLGRKTIFKRRISHATCFNGEDFDRPIIVSNCSCRREDFECDFGFRLSDDLSSEVCVPDPEFAGKRYELPVPCPVGTNYKRTRGYRKISGDTCSGGDVETRLMGEMVPCPVREENEFMLYAMRNAIYRYDLSSGLNEELPLTGLRGAVALDFDYQRNCLYWADVTLDMIQRLCLNGSSGQEVIIRTGLQTVEALAFDPNSQLLYWVDAGSKKIEVANPDGDFRLSILNSTVLERPRALALVPNEGLMFWTDWGDDNHGIYRSDMDGSSVIHLVSVGVRWPNGISVDDQWVYWTEAYMDRIERIDFSGQQRSVILDNLPHPFAIAIFKNEIYWDDWSNLSIFRASKYSGAKMEVLIGRLTGVMDLKIFYRGKTTGQNACVFKPCNLLCLPKANMSRTCRCPDGVKSTVLPSGELKCDCPRGYIMKKNNCVKEENTCLPNQYRCSNGNCINNIWQCDNDNDCGDMSDEKNCPTTVCDPDILFRCQGSGTCIPLAYKCDHEDDCGDNSDESHCETHQCRMDEFNCNSGMCIRSSWACDGDNDCRDWSDEANCTTISHTCDASSFQCLDGHCIPQRWVCDGDTDCQDNSDEDATRCNEKCNGFLCPNGTCIPSVKHCDGIRDCPDGRDELQCEPLCTRYMDFVCKNRQQCLFQSMVCDGVVQCRDGSDEDSSYASCSNVPEFHRSCDSFSFQCQNGLCVSLVWKCDGTDDCGDYSDEANCENPTDVPNCSHVYQFQCQNGHCIPNRWKCDEENDCGDWSDENNCGESLPSTTKAPPTCGPNYFRCTNGACISNSWVCDGYKDCINGSDEEGCPVYTIFNTTVIHGRCSRSEFECQQLQNCIPNWKRCDGHRDCHDGTDEMNCPTHMSLSCINGSLCQDGETCIATSERCDGFLDCSDGSDENNCTDDTAVYKIQNLQWTADFSGNITLTWSRPKKLPIASCVYSVYYRMVGDTNWKILETHSNKTTTVIKLLKPDTTYQVKVQVHCLRKIYNTNDIITLRTPEGLPDAPQNLLLSLNKEADDAVAVCWASPANVHGLIREYIVEYSTDDNEWLSQRTSVNCTEIRNLQVNTKYRVRVAAVTSRGVGSWSDTKFITTTKGKAVPPPSIHIESCTEDSVTLTLKLDSTVKVNNYVLNIVWEFDTHIQENRTLLLYGGTSLVKVGNLTAQTAYEISVWAKTDLGDSALSFEHVTTKGEKPIVPSFKAKAISQTAVECSWTGPKNVVYGLFYSTSFLDLHRNPSSVTTAFHNITVFVNRDEQYLFLVRVIIPYQGPPSEYVVVRMIPDNRLPPRHLHFVWVDKTSAVLKWESPYDSPDHELMYFVTVKDLIRKSDKRYKTSSTNSTIEYTIGKLEPGGKYNVIVQLWNMSKESSVKVNTVPLSAPSALKIINERDHILLFWKSLALKEKYFNESRGYEVHMYDSVTNVTTCLGNTTDNFFKISNLKMGHNLTFTVQARCLHDGQICGDPAWLLFDEPGTDYSPVKTEKSSDVAAIVVPVLFLLLVATGCGFVLLYVRHRRLQNSFTAFANSHYSSRLESAIFSSVDDLGDDEDAPMITGFSDDVPMVIA</sequence>
<keyword evidence="27 38" id="KW-0675">Receptor</keyword>
<dbReference type="InterPro" id="IPR015943">
    <property type="entry name" value="WD40/YVTN_repeat-like_dom_sf"/>
</dbReference>
<dbReference type="GO" id="GO:0006892">
    <property type="term" value="P:post-Golgi vesicle-mediated transport"/>
    <property type="evidence" value="ECO:0007669"/>
    <property type="project" value="TreeGrafter"/>
</dbReference>
<dbReference type="Gene3D" id="4.10.400.10">
    <property type="entry name" value="Low-density Lipoprotein Receptor"/>
    <property type="match status" value="11"/>
</dbReference>
<feature type="disulfide bond" evidence="32">
    <location>
        <begin position="1075"/>
        <end position="1087"/>
    </location>
</feature>
<evidence type="ECO:0000256" key="28">
    <source>
        <dbReference type="ARBA" id="ARBA00023180"/>
    </source>
</evidence>
<feature type="signal peptide" evidence="35">
    <location>
        <begin position="1"/>
        <end position="29"/>
    </location>
</feature>
<keyword evidence="14" id="KW-0245">EGF-like domain</keyword>
<dbReference type="PROSITE" id="PS50853">
    <property type="entry name" value="FN3"/>
    <property type="match status" value="4"/>
</dbReference>
<dbReference type="InterPro" id="IPR006581">
    <property type="entry name" value="VPS10"/>
</dbReference>
<dbReference type="SUPFAM" id="SSF63825">
    <property type="entry name" value="YWTD domain"/>
    <property type="match status" value="1"/>
</dbReference>
<dbReference type="InParanoid" id="A0A6P7ZEP0"/>
<feature type="disulfide bond" evidence="32">
    <location>
        <begin position="1082"/>
        <end position="1100"/>
    </location>
</feature>
<dbReference type="PROSITE" id="PS51120">
    <property type="entry name" value="LDLRB"/>
    <property type="match status" value="3"/>
</dbReference>
<dbReference type="FunFam" id="4.10.400.10:FF:000033">
    <property type="entry name" value="Sortilin-related receptor isoform A"/>
    <property type="match status" value="1"/>
</dbReference>
<dbReference type="GO" id="GO:0045053">
    <property type="term" value="P:protein retention in Golgi apparatus"/>
    <property type="evidence" value="ECO:0007669"/>
    <property type="project" value="TreeGrafter"/>
</dbReference>
<evidence type="ECO:0000256" key="11">
    <source>
        <dbReference type="ARBA" id="ARBA00022448"/>
    </source>
</evidence>
<feature type="repeat" description="LDL-receptor class B" evidence="33">
    <location>
        <begin position="885"/>
        <end position="929"/>
    </location>
</feature>
<evidence type="ECO:0000256" key="14">
    <source>
        <dbReference type="ARBA" id="ARBA00022536"/>
    </source>
</evidence>
<keyword evidence="12" id="KW-1003">Cell membrane</keyword>
<evidence type="ECO:0000256" key="1">
    <source>
        <dbReference type="ARBA" id="ARBA00004115"/>
    </source>
</evidence>
<feature type="disulfide bond" evidence="32">
    <location>
        <begin position="1094"/>
        <end position="1109"/>
    </location>
</feature>
<dbReference type="Gene3D" id="2.120.10.30">
    <property type="entry name" value="TolB, C-terminal domain"/>
    <property type="match status" value="1"/>
</dbReference>
<evidence type="ECO:0000259" key="36">
    <source>
        <dbReference type="PROSITE" id="PS50853"/>
    </source>
</evidence>
<feature type="disulfide bond" evidence="32">
    <location>
        <begin position="1203"/>
        <end position="1221"/>
    </location>
</feature>
<dbReference type="GO" id="GO:0031901">
    <property type="term" value="C:early endosome membrane"/>
    <property type="evidence" value="ECO:0007669"/>
    <property type="project" value="UniProtKB-SubCell"/>
</dbReference>
<dbReference type="SMART" id="SM00135">
    <property type="entry name" value="LY"/>
    <property type="match status" value="5"/>
</dbReference>
<dbReference type="InterPro" id="IPR036116">
    <property type="entry name" value="FN3_sf"/>
</dbReference>
<dbReference type="GO" id="GO:0005794">
    <property type="term" value="C:Golgi apparatus"/>
    <property type="evidence" value="ECO:0007669"/>
    <property type="project" value="UniProtKB-SubCell"/>
</dbReference>
<comment type="caution">
    <text evidence="32">Lacks conserved residue(s) required for the propagation of feature annotation.</text>
</comment>
<evidence type="ECO:0000256" key="19">
    <source>
        <dbReference type="ARBA" id="ARBA00022729"/>
    </source>
</evidence>
<dbReference type="FunFam" id="4.10.400.10:FF:000011">
    <property type="entry name" value="Low-density lipoprotein receptor-related protein 1"/>
    <property type="match status" value="1"/>
</dbReference>
<evidence type="ECO:0000256" key="13">
    <source>
        <dbReference type="ARBA" id="ARBA00022525"/>
    </source>
</evidence>
<evidence type="ECO:0000256" key="3">
    <source>
        <dbReference type="ARBA" id="ARBA00004212"/>
    </source>
</evidence>
<dbReference type="InterPro" id="IPR002172">
    <property type="entry name" value="LDrepeatLR_classA_rpt"/>
</dbReference>
<feature type="repeat" description="LDL-receptor class B" evidence="33">
    <location>
        <begin position="797"/>
        <end position="840"/>
    </location>
</feature>
<dbReference type="SMART" id="SM00602">
    <property type="entry name" value="VPS10"/>
    <property type="match status" value="1"/>
</dbReference>
<feature type="domain" description="Fibronectin type-III" evidence="36">
    <location>
        <begin position="1644"/>
        <end position="1735"/>
    </location>
</feature>
<feature type="disulfide bond" evidence="32">
    <location>
        <begin position="1174"/>
        <end position="1189"/>
    </location>
</feature>
<dbReference type="SUPFAM" id="SSF110296">
    <property type="entry name" value="Oligoxyloglucan reducing end-specific cellobiohydrolase"/>
    <property type="match status" value="1"/>
</dbReference>
<dbReference type="Pfam" id="PF00058">
    <property type="entry name" value="Ldl_recept_b"/>
    <property type="match status" value="1"/>
</dbReference>
<dbReference type="InterPro" id="IPR050310">
    <property type="entry name" value="VPS10-sortilin"/>
</dbReference>
<dbReference type="Pfam" id="PF00041">
    <property type="entry name" value="fn3"/>
    <property type="match status" value="3"/>
</dbReference>
<evidence type="ECO:0000256" key="17">
    <source>
        <dbReference type="ARBA" id="ARBA00022685"/>
    </source>
</evidence>
<reference evidence="38" key="1">
    <citation type="submission" date="2025-08" db="UniProtKB">
        <authorList>
            <consortium name="RefSeq"/>
        </authorList>
    </citation>
    <scope>IDENTIFICATION</scope>
</reference>
<feature type="chain" id="PRO_5028340173" description="Sortilin-related receptor" evidence="35">
    <location>
        <begin position="30"/>
        <end position="2201"/>
    </location>
</feature>
<dbReference type="PANTHER" id="PTHR12106">
    <property type="entry name" value="SORTILIN RELATED"/>
    <property type="match status" value="1"/>
</dbReference>
<keyword evidence="13" id="KW-0964">Secreted</keyword>
<evidence type="ECO:0000256" key="4">
    <source>
        <dbReference type="ARBA" id="ARBA00004251"/>
    </source>
</evidence>
<evidence type="ECO:0000256" key="33">
    <source>
        <dbReference type="PROSITE-ProRule" id="PRU00461"/>
    </source>
</evidence>
<keyword evidence="37" id="KW-1185">Reference proteome</keyword>
<dbReference type="Gene3D" id="3.30.60.270">
    <property type="match status" value="1"/>
</dbReference>
<dbReference type="KEGG" id="muo:115481343"/>
<feature type="disulfide bond" evidence="32">
    <location>
        <begin position="1162"/>
        <end position="1180"/>
    </location>
</feature>
<feature type="domain" description="Fibronectin type-III" evidence="36">
    <location>
        <begin position="1924"/>
        <end position="2019"/>
    </location>
</feature>
<feature type="disulfide bond" evidence="32">
    <location>
        <begin position="1241"/>
        <end position="1259"/>
    </location>
</feature>
<dbReference type="GO" id="GO:0055038">
    <property type="term" value="C:recycling endosome membrane"/>
    <property type="evidence" value="ECO:0007669"/>
    <property type="project" value="UniProtKB-SubCell"/>
</dbReference>
<keyword evidence="19 35" id="KW-0732">Signal</keyword>
<keyword evidence="18 34" id="KW-0812">Transmembrane</keyword>
<evidence type="ECO:0000256" key="32">
    <source>
        <dbReference type="PROSITE-ProRule" id="PRU00124"/>
    </source>
</evidence>
<dbReference type="InterPro" id="IPR013783">
    <property type="entry name" value="Ig-like_fold"/>
</dbReference>
<dbReference type="InterPro" id="IPR036055">
    <property type="entry name" value="LDL_receptor-like_sf"/>
</dbReference>
<evidence type="ECO:0000256" key="29">
    <source>
        <dbReference type="ARBA" id="ARBA00023329"/>
    </source>
</evidence>
<evidence type="ECO:0000256" key="21">
    <source>
        <dbReference type="ARBA" id="ARBA00022753"/>
    </source>
</evidence>
<evidence type="ECO:0000256" key="16">
    <source>
        <dbReference type="ARBA" id="ARBA00022583"/>
    </source>
</evidence>
<keyword evidence="28" id="KW-0325">Glycoprotein</keyword>
<keyword evidence="26 32" id="KW-1015">Disulfide bond</keyword>
<evidence type="ECO:0000256" key="25">
    <source>
        <dbReference type="ARBA" id="ARBA00023136"/>
    </source>
</evidence>
<evidence type="ECO:0000256" key="20">
    <source>
        <dbReference type="ARBA" id="ARBA00022737"/>
    </source>
</evidence>
<dbReference type="InterPro" id="IPR000033">
    <property type="entry name" value="LDLR_classB_rpt"/>
</dbReference>
<keyword evidence="20" id="KW-0677">Repeat</keyword>
<dbReference type="CDD" id="cd00112">
    <property type="entry name" value="LDLa"/>
    <property type="match status" value="11"/>
</dbReference>
<protein>
    <recommendedName>
        <fullName evidence="10">Sortilin-related receptor</fullName>
    </recommendedName>
    <alternativeName>
        <fullName evidence="30">Low-density lipoprotein receptor relative with 11 ligand-binding repeats</fullName>
    </alternativeName>
    <alternativeName>
        <fullName evidence="31">Sorting protein-related receptor containing LDLR class A repeats</fullName>
    </alternativeName>
</protein>
<organism evidence="37 38">
    <name type="scientific">Microcaecilia unicolor</name>
    <dbReference type="NCBI Taxonomy" id="1415580"/>
    <lineage>
        <taxon>Eukaryota</taxon>
        <taxon>Metazoa</taxon>
        <taxon>Chordata</taxon>
        <taxon>Craniata</taxon>
        <taxon>Vertebrata</taxon>
        <taxon>Euteleostomi</taxon>
        <taxon>Amphibia</taxon>
        <taxon>Gymnophiona</taxon>
        <taxon>Siphonopidae</taxon>
        <taxon>Microcaecilia</taxon>
    </lineage>
</organism>
<evidence type="ECO:0000256" key="35">
    <source>
        <dbReference type="SAM" id="SignalP"/>
    </source>
</evidence>
<keyword evidence="23 34" id="KW-1133">Transmembrane helix</keyword>
<dbReference type="GO" id="GO:0006897">
    <property type="term" value="P:endocytosis"/>
    <property type="evidence" value="ECO:0007669"/>
    <property type="project" value="UniProtKB-KW"/>
</dbReference>
<keyword evidence="22" id="KW-0256">Endoplasmic reticulum</keyword>
<dbReference type="SMART" id="SM00192">
    <property type="entry name" value="LDLa"/>
    <property type="match status" value="11"/>
</dbReference>
<dbReference type="Pfam" id="PF15901">
    <property type="entry name" value="Sortilin_C"/>
    <property type="match status" value="1"/>
</dbReference>
<evidence type="ECO:0000256" key="2">
    <source>
        <dbReference type="ARBA" id="ARBA00004158"/>
    </source>
</evidence>
<keyword evidence="25 34" id="KW-0472">Membrane</keyword>
<name>A0A6P7ZEP0_9AMPH</name>
<evidence type="ECO:0000256" key="10">
    <source>
        <dbReference type="ARBA" id="ARBA00013467"/>
    </source>
</evidence>
<dbReference type="GO" id="GO:0005576">
    <property type="term" value="C:extracellular region"/>
    <property type="evidence" value="ECO:0007669"/>
    <property type="project" value="UniProtKB-SubCell"/>
</dbReference>
<feature type="disulfide bond" evidence="32">
    <location>
        <begin position="1155"/>
        <end position="1167"/>
    </location>
</feature>
<evidence type="ECO:0000313" key="38">
    <source>
        <dbReference type="RefSeq" id="XP_030076268.1"/>
    </source>
</evidence>
<feature type="disulfide bond" evidence="32">
    <location>
        <begin position="1414"/>
        <end position="1426"/>
    </location>
</feature>
<dbReference type="FunFam" id="4.10.400.10:FF:000039">
    <property type="entry name" value="Sortilin related receptor 1"/>
    <property type="match status" value="1"/>
</dbReference>
<comment type="similarity">
    <text evidence="9">Belongs to the VPS10-related sortilin family. SORL1 subfamily.</text>
</comment>
<keyword evidence="24" id="KW-0333">Golgi apparatus</keyword>
<dbReference type="Pfam" id="PF00057">
    <property type="entry name" value="Ldl_recept_a"/>
    <property type="match status" value="11"/>
</dbReference>
<dbReference type="FunFam" id="4.10.400.10:FF:000036">
    <property type="entry name" value="Sortilin related receptor 1"/>
    <property type="match status" value="1"/>
</dbReference>
<evidence type="ECO:0000256" key="26">
    <source>
        <dbReference type="ARBA" id="ARBA00023157"/>
    </source>
</evidence>
<keyword evidence="16" id="KW-0254">Endocytosis</keyword>
<dbReference type="CDD" id="cd00063">
    <property type="entry name" value="FN3"/>
    <property type="match status" value="5"/>
</dbReference>
<evidence type="ECO:0000256" key="27">
    <source>
        <dbReference type="ARBA" id="ARBA00023170"/>
    </source>
</evidence>
<feature type="disulfide bond" evidence="32">
    <location>
        <begin position="1373"/>
        <end position="1391"/>
    </location>
</feature>
<dbReference type="PROSITE" id="PS50068">
    <property type="entry name" value="LDLRA_2"/>
    <property type="match status" value="11"/>
</dbReference>
<dbReference type="FunFam" id="3.30.60.270:FF:000002">
    <property type="entry name" value="Sortilin-related receptor isoform A"/>
    <property type="match status" value="1"/>
</dbReference>
<dbReference type="Gene3D" id="2.130.10.10">
    <property type="entry name" value="YVTN repeat-like/Quinoprotein amine dehydrogenase"/>
    <property type="match status" value="1"/>
</dbReference>
<feature type="domain" description="Fibronectin type-III" evidence="36">
    <location>
        <begin position="1739"/>
        <end position="1832"/>
    </location>
</feature>
<feature type="disulfide bond" evidence="32">
    <location>
        <begin position="1421"/>
        <end position="1439"/>
    </location>
</feature>
<evidence type="ECO:0000256" key="31">
    <source>
        <dbReference type="ARBA" id="ARBA00032450"/>
    </source>
</evidence>
<feature type="disulfide bond" evidence="32">
    <location>
        <begin position="1525"/>
        <end position="1540"/>
    </location>
</feature>
<evidence type="ECO:0000256" key="6">
    <source>
        <dbReference type="ARBA" id="ARBA00004480"/>
    </source>
</evidence>
<dbReference type="InterPro" id="IPR031778">
    <property type="entry name" value="Sortilin_N"/>
</dbReference>
<dbReference type="InterPro" id="IPR031777">
    <property type="entry name" value="Sortilin_C"/>
</dbReference>
<dbReference type="PANTHER" id="PTHR12106:SF27">
    <property type="entry name" value="SORTILIN-RELATED RECEPTOR"/>
    <property type="match status" value="1"/>
</dbReference>
<dbReference type="Gene3D" id="2.60.40.10">
    <property type="entry name" value="Immunoglobulins"/>
    <property type="match status" value="4"/>
</dbReference>
<dbReference type="FunFam" id="4.10.400.10:FF:000027">
    <property type="entry name" value="Sortilin related receptor 1"/>
    <property type="match status" value="1"/>
</dbReference>
<evidence type="ECO:0000256" key="15">
    <source>
        <dbReference type="ARBA" id="ARBA00022553"/>
    </source>
</evidence>
<dbReference type="FunFam" id="2.10.70.80:FF:000002">
    <property type="entry name" value="Sortilin-related receptor isoform A"/>
    <property type="match status" value="1"/>
</dbReference>
<dbReference type="SMART" id="SM00060">
    <property type="entry name" value="FN3"/>
    <property type="match status" value="6"/>
</dbReference>
<dbReference type="FunFam" id="2.130.10.10:FF:000303">
    <property type="entry name" value="Sortilin related receptor 1"/>
    <property type="match status" value="1"/>
</dbReference>
<evidence type="ECO:0000256" key="24">
    <source>
        <dbReference type="ARBA" id="ARBA00023034"/>
    </source>
</evidence>
<dbReference type="FunFam" id="2.120.10.30:FF:000021">
    <property type="entry name" value="Sortilin-related receptor isoform A"/>
    <property type="match status" value="1"/>
</dbReference>
<evidence type="ECO:0000256" key="34">
    <source>
        <dbReference type="SAM" id="Phobius"/>
    </source>
</evidence>
<evidence type="ECO:0000256" key="9">
    <source>
        <dbReference type="ARBA" id="ARBA00007041"/>
    </source>
</evidence>
<keyword evidence="11" id="KW-0813">Transport</keyword>
<dbReference type="RefSeq" id="XP_030076268.1">
    <property type="nucleotide sequence ID" value="XM_030220408.1"/>
</dbReference>
<gene>
    <name evidence="38" type="primary">SORL1</name>
</gene>
<dbReference type="PROSITE" id="PS01209">
    <property type="entry name" value="LDLRA_1"/>
    <property type="match status" value="5"/>
</dbReference>
<feature type="domain" description="Fibronectin type-III" evidence="36">
    <location>
        <begin position="1548"/>
        <end position="1640"/>
    </location>
</feature>
<dbReference type="SUPFAM" id="SSF57424">
    <property type="entry name" value="LDL receptor-like module"/>
    <property type="match status" value="11"/>
</dbReference>
<evidence type="ECO:0000256" key="23">
    <source>
        <dbReference type="ARBA" id="ARBA00022989"/>
    </source>
</evidence>
<evidence type="ECO:0000256" key="5">
    <source>
        <dbReference type="ARBA" id="ARBA00004393"/>
    </source>
</evidence>
<keyword evidence="15" id="KW-0597">Phosphoprotein</keyword>
<feature type="transmembrane region" description="Helical" evidence="34">
    <location>
        <begin position="2124"/>
        <end position="2148"/>
    </location>
</feature>
<dbReference type="GO" id="GO:0032585">
    <property type="term" value="C:multivesicular body membrane"/>
    <property type="evidence" value="ECO:0007669"/>
    <property type="project" value="UniProtKB-SubCell"/>
</dbReference>
<feature type="disulfide bond" evidence="32">
    <location>
        <begin position="1196"/>
        <end position="1208"/>
    </location>
</feature>
<dbReference type="InterPro" id="IPR003961">
    <property type="entry name" value="FN3_dom"/>
</dbReference>
<dbReference type="GO" id="GO:0005886">
    <property type="term" value="C:plasma membrane"/>
    <property type="evidence" value="ECO:0007669"/>
    <property type="project" value="UniProtKB-SubCell"/>
</dbReference>
<keyword evidence="21" id="KW-0967">Endosome</keyword>
<evidence type="ECO:0000256" key="22">
    <source>
        <dbReference type="ARBA" id="ARBA00022824"/>
    </source>
</evidence>
<keyword evidence="29" id="KW-0968">Cytoplasmic vesicle</keyword>
<feature type="disulfide bond" evidence="32">
    <location>
        <begin position="1329"/>
        <end position="1347"/>
    </location>
</feature>
<evidence type="ECO:0000256" key="8">
    <source>
        <dbReference type="ARBA" id="ARBA00004613"/>
    </source>
</evidence>
<dbReference type="InterPro" id="IPR023415">
    <property type="entry name" value="LDLR_class-A_CS"/>
</dbReference>
<dbReference type="FunFam" id="2.60.40.10:FF:000404">
    <property type="entry name" value="Sortilin related receptor 1"/>
    <property type="match status" value="1"/>
</dbReference>